<dbReference type="RefSeq" id="WP_186598873.1">
    <property type="nucleotide sequence ID" value="NZ_JABWRR010000011.1"/>
</dbReference>
<dbReference type="InterPro" id="IPR035919">
    <property type="entry name" value="EAL_sf"/>
</dbReference>
<proteinExistence type="predicted"/>
<dbReference type="PROSITE" id="PS50887">
    <property type="entry name" value="GGDEF"/>
    <property type="match status" value="1"/>
</dbReference>
<dbReference type="Pfam" id="PF00990">
    <property type="entry name" value="GGDEF"/>
    <property type="match status" value="1"/>
</dbReference>
<keyword evidence="1" id="KW-1133">Transmembrane helix</keyword>
<dbReference type="InterPro" id="IPR029787">
    <property type="entry name" value="Nucleotide_cyclase"/>
</dbReference>
<dbReference type="SUPFAM" id="SSF141868">
    <property type="entry name" value="EAL domain-like"/>
    <property type="match status" value="1"/>
</dbReference>
<keyword evidence="5" id="KW-1185">Reference proteome</keyword>
<dbReference type="PANTHER" id="PTHR33121">
    <property type="entry name" value="CYCLIC DI-GMP PHOSPHODIESTERASE PDEF"/>
    <property type="match status" value="1"/>
</dbReference>
<dbReference type="EMBL" id="JABWRS010000012">
    <property type="protein sequence ID" value="MBC3477291.1"/>
    <property type="molecule type" value="Genomic_DNA"/>
</dbReference>
<dbReference type="Gene3D" id="3.20.20.450">
    <property type="entry name" value="EAL domain"/>
    <property type="match status" value="1"/>
</dbReference>
<dbReference type="InterPro" id="IPR043128">
    <property type="entry name" value="Rev_trsase/Diguanyl_cyclase"/>
</dbReference>
<protein>
    <submittedName>
        <fullName evidence="4">EAL domain-containing protein</fullName>
    </submittedName>
</protein>
<evidence type="ECO:0000259" key="2">
    <source>
        <dbReference type="PROSITE" id="PS50883"/>
    </source>
</evidence>
<dbReference type="SUPFAM" id="SSF55073">
    <property type="entry name" value="Nucleotide cyclase"/>
    <property type="match status" value="1"/>
</dbReference>
<dbReference type="PROSITE" id="PS50883">
    <property type="entry name" value="EAL"/>
    <property type="match status" value="1"/>
</dbReference>
<dbReference type="InterPro" id="IPR000160">
    <property type="entry name" value="GGDEF_dom"/>
</dbReference>
<dbReference type="InterPro" id="IPR050706">
    <property type="entry name" value="Cyclic-di-GMP_PDE-like"/>
</dbReference>
<feature type="transmembrane region" description="Helical" evidence="1">
    <location>
        <begin position="12"/>
        <end position="30"/>
    </location>
</feature>
<feature type="transmembrane region" description="Helical" evidence="1">
    <location>
        <begin position="286"/>
        <end position="304"/>
    </location>
</feature>
<name>A0ABR6V9Z5_9PSED</name>
<evidence type="ECO:0000256" key="1">
    <source>
        <dbReference type="SAM" id="Phobius"/>
    </source>
</evidence>
<keyword evidence="1" id="KW-0812">Transmembrane</keyword>
<dbReference type="NCBIfam" id="TIGR00254">
    <property type="entry name" value="GGDEF"/>
    <property type="match status" value="1"/>
</dbReference>
<reference evidence="4 5" key="1">
    <citation type="journal article" date="2020" name="Microorganisms">
        <title>Reliable Identification of Environmental Pseudomonas Isolates Using the rpoD Gene.</title>
        <authorList>
            <consortium name="The Broad Institute Genome Sequencing Platform"/>
            <person name="Girard L."/>
            <person name="Lood C."/>
            <person name="Rokni-Zadeh H."/>
            <person name="van Noort V."/>
            <person name="Lavigne R."/>
            <person name="De Mot R."/>
        </authorList>
    </citation>
    <scope>NUCLEOTIDE SEQUENCE [LARGE SCALE GENOMIC DNA]</scope>
    <source>
        <strain evidence="4 5">RW7P2</strain>
    </source>
</reference>
<gene>
    <name evidence="4" type="ORF">HU747_17020</name>
</gene>
<sequence length="776" mass="86895">MIRRSLSSAGLLRLLILMLCAATLAFLWGLHVSQKAASRQDALSAKAAEHLNLASIVSESLRQLVDRAQAVGRVTQDDIKALRQGSFSLARILAEDPVFKRMSLYDRRGQLLSSSQPDEPPQLPEAWLQQLKVHVAQYGFKPFLPRITPGSDPNGMPNWRLPFLLPLTDLPGREIDSILVIHLDIGYLEVLFQHIDLGSTGLLRLLQDDGQERLRIDTSGLVMANDTLMPGLPKTAQESGQLTQYAFGHPYQSLYRRVAERGFSVVVTQREDEILTPSAQAYTRQFWLNMSMTLMILAGLAWSMRLLRKRQEAFTALEHAQQVNQQLIGRLEEEHRRSSHAAATDHLSGLHNRRQFVEVASQALTRQRGKRRLMAILFIDMDRFKSINDSLGHKIGDLLLQAVAGRIQRLLEPGDEASRFGGDEFVVLLAGERSEEQIDAWVRSLVQKLSATYALDGQEVNTSPSVGVSICPRDGQDIDSLIRSADAAMYSAKQAGRAQYRFFDPSLNLSDIQAFTLEQAFGTALAGRQFVLHYQPQIRLDTHQVQGYEALVRWEHPEFGLLYPDRFIGVAERSGFIVELGWEVIRLACEALAQWMVQGRDTRLAVNVSALQLRQPDFSSRLLSKLQRYGIAPQRLELEITETTVLDSEGTAVDHLHRLRRAGLGISLDDFGRGYAGFAHLQSLPLSKLKIDRSLIAPLSNSHDDSPIVSSTIILAKRLGLEVVAEGVETREQVVCLKLAGCDIAQGYHFSRPLSPTQLRVYPPFNGREEKTLQYL</sequence>
<evidence type="ECO:0000313" key="4">
    <source>
        <dbReference type="EMBL" id="MBC3477291.1"/>
    </source>
</evidence>
<dbReference type="CDD" id="cd01949">
    <property type="entry name" value="GGDEF"/>
    <property type="match status" value="1"/>
</dbReference>
<dbReference type="Proteomes" id="UP000628086">
    <property type="component" value="Unassembled WGS sequence"/>
</dbReference>
<feature type="domain" description="EAL" evidence="2">
    <location>
        <begin position="514"/>
        <end position="767"/>
    </location>
</feature>
<evidence type="ECO:0000313" key="5">
    <source>
        <dbReference type="Proteomes" id="UP000628086"/>
    </source>
</evidence>
<dbReference type="SMART" id="SM00052">
    <property type="entry name" value="EAL"/>
    <property type="match status" value="1"/>
</dbReference>
<dbReference type="SMART" id="SM00267">
    <property type="entry name" value="GGDEF"/>
    <property type="match status" value="1"/>
</dbReference>
<dbReference type="Pfam" id="PF00563">
    <property type="entry name" value="EAL"/>
    <property type="match status" value="1"/>
</dbReference>
<accession>A0ABR6V9Z5</accession>
<organism evidence="4 5">
    <name type="scientific">Pseudomonas taiwanensis</name>
    <dbReference type="NCBI Taxonomy" id="470150"/>
    <lineage>
        <taxon>Bacteria</taxon>
        <taxon>Pseudomonadati</taxon>
        <taxon>Pseudomonadota</taxon>
        <taxon>Gammaproteobacteria</taxon>
        <taxon>Pseudomonadales</taxon>
        <taxon>Pseudomonadaceae</taxon>
        <taxon>Pseudomonas</taxon>
    </lineage>
</organism>
<evidence type="ECO:0000259" key="3">
    <source>
        <dbReference type="PROSITE" id="PS50887"/>
    </source>
</evidence>
<feature type="domain" description="GGDEF" evidence="3">
    <location>
        <begin position="372"/>
        <end position="505"/>
    </location>
</feature>
<keyword evidence="1" id="KW-0472">Membrane</keyword>
<dbReference type="PANTHER" id="PTHR33121:SF70">
    <property type="entry name" value="SIGNALING PROTEIN YKOW"/>
    <property type="match status" value="1"/>
</dbReference>
<dbReference type="CDD" id="cd01948">
    <property type="entry name" value="EAL"/>
    <property type="match status" value="1"/>
</dbReference>
<comment type="caution">
    <text evidence="4">The sequence shown here is derived from an EMBL/GenBank/DDBJ whole genome shotgun (WGS) entry which is preliminary data.</text>
</comment>
<dbReference type="InterPro" id="IPR001633">
    <property type="entry name" value="EAL_dom"/>
</dbReference>
<dbReference type="Gene3D" id="3.30.70.270">
    <property type="match status" value="1"/>
</dbReference>